<dbReference type="RefSeq" id="WP_012604629.1">
    <property type="nucleotide sequence ID" value="NZ_MDBP01000038.1"/>
</dbReference>
<sequence>MNKIKIFNIFLSLSVVLLFGCSFSKWEQINLDSENFESYGNESSEVVIINAQGGAFPDLERNFLREMFSWLDLGRYMLLNVHQTQTKPGSDFESREITFEDAKEADKQSVLWLSETINKFKDSGKRVYVVGASFGAFMVQESLATQGNVADGYLLMVGRLDMPSEVWTEFAGGRMVGFEDNNTIVDFSAQEAGMGGDGLYTDINMAKLSAGLAYNRYSETLKGLDMRNVTYVYAASDEQVGALTEAETSFLREHGAKVIIKDTDHVETALSIKPILQAMIEE</sequence>
<name>A0A2N7NIM7_9VIBR</name>
<protein>
    <recommendedName>
        <fullName evidence="5">Alpha/beta hydrolase</fullName>
    </recommendedName>
</protein>
<evidence type="ECO:0008006" key="5">
    <source>
        <dbReference type="Google" id="ProtNLM"/>
    </source>
</evidence>
<reference evidence="2 4" key="4">
    <citation type="submission" date="2019-04" db="EMBL/GenBank/DDBJ databases">
        <title>A reverse ecology approach based on a biological definition of microbial populations.</title>
        <authorList>
            <person name="Arevalo P."/>
            <person name="Vaninsberghe D."/>
            <person name="Elsherbini J."/>
            <person name="Gore J."/>
            <person name="Polz M."/>
        </authorList>
    </citation>
    <scope>NUCLEOTIDE SEQUENCE [LARGE SCALE GENOMIC DNA]</scope>
    <source>
        <strain evidence="2 4">10N.222.45.A8</strain>
    </source>
</reference>
<accession>A0A2N7NIM7</accession>
<dbReference type="Gene3D" id="3.40.50.1820">
    <property type="entry name" value="alpha/beta hydrolase"/>
    <property type="match status" value="1"/>
</dbReference>
<evidence type="ECO:0000313" key="2">
    <source>
        <dbReference type="EMBL" id="TKG36066.1"/>
    </source>
</evidence>
<organism evidence="1 3">
    <name type="scientific">Vibrio tasmaniensis</name>
    <dbReference type="NCBI Taxonomy" id="212663"/>
    <lineage>
        <taxon>Bacteria</taxon>
        <taxon>Pseudomonadati</taxon>
        <taxon>Pseudomonadota</taxon>
        <taxon>Gammaproteobacteria</taxon>
        <taxon>Vibrionales</taxon>
        <taxon>Vibrionaceae</taxon>
        <taxon>Vibrio</taxon>
    </lineage>
</organism>
<reference evidence="3" key="1">
    <citation type="submission" date="2016-07" db="EMBL/GenBank/DDBJ databases">
        <title>Nontailed viruses are major unrecognized killers of bacteria in the ocean.</title>
        <authorList>
            <person name="Kauffman K."/>
            <person name="Hussain F."/>
            <person name="Yang J."/>
            <person name="Arevalo P."/>
            <person name="Brown J."/>
            <person name="Cutler M."/>
            <person name="Kelly L."/>
            <person name="Polz M.F."/>
        </authorList>
    </citation>
    <scope>NUCLEOTIDE SEQUENCE [LARGE SCALE GENOMIC DNA]</scope>
    <source>
        <strain evidence="3">10N.222.48.A2</strain>
    </source>
</reference>
<dbReference type="EMBL" id="MDBP01000038">
    <property type="protein sequence ID" value="PMP14782.1"/>
    <property type="molecule type" value="Genomic_DNA"/>
</dbReference>
<dbReference type="PROSITE" id="PS51257">
    <property type="entry name" value="PROKAR_LIPOPROTEIN"/>
    <property type="match status" value="1"/>
</dbReference>
<dbReference type="SUPFAM" id="SSF53474">
    <property type="entry name" value="alpha/beta-Hydrolases"/>
    <property type="match status" value="1"/>
</dbReference>
<dbReference type="Proteomes" id="UP000308018">
    <property type="component" value="Unassembled WGS sequence"/>
</dbReference>
<gene>
    <name evidence="1" type="ORF">BCS92_12220</name>
    <name evidence="2" type="ORF">FC057_04400</name>
</gene>
<reference evidence="1" key="2">
    <citation type="submission" date="2016-07" db="EMBL/GenBank/DDBJ databases">
        <authorList>
            <person name="Wan K."/>
            <person name="Booth B."/>
            <person name="Spirohn K."/>
            <person name="Hao T."/>
            <person name="Hu Y."/>
            <person name="Calderwood M."/>
            <person name="Hill D."/>
            <person name="Mohr S."/>
            <person name="Vidal M."/>
            <person name="Celniker S."/>
            <person name="Perrimon N."/>
        </authorList>
    </citation>
    <scope>NUCLEOTIDE SEQUENCE</scope>
    <source>
        <strain evidence="1">10N.222.48.A2</strain>
    </source>
</reference>
<reference evidence="1" key="3">
    <citation type="journal article" date="2018" name="Nature">
        <title>A major lineage of non-tailed dsDNA viruses as unrecognized killers of marine bacteria.</title>
        <authorList>
            <person name="Kauffman K.M."/>
            <person name="Hussain F.A."/>
            <person name="Yang J."/>
            <person name="Arevalo P."/>
            <person name="Brown J.M."/>
            <person name="Chang W.K."/>
            <person name="VanInsberghe D."/>
            <person name="Elsherbini J."/>
            <person name="Sharma R.S."/>
            <person name="Cutler M.B."/>
            <person name="Kelly L."/>
            <person name="Polz M.F."/>
        </authorList>
    </citation>
    <scope>NUCLEOTIDE SEQUENCE</scope>
    <source>
        <strain evidence="1">10N.222.48.A2</strain>
    </source>
</reference>
<comment type="caution">
    <text evidence="1">The sequence shown here is derived from an EMBL/GenBank/DDBJ whole genome shotgun (WGS) entry which is preliminary data.</text>
</comment>
<evidence type="ECO:0000313" key="3">
    <source>
        <dbReference type="Proteomes" id="UP000235579"/>
    </source>
</evidence>
<dbReference type="Proteomes" id="UP000235579">
    <property type="component" value="Unassembled WGS sequence"/>
</dbReference>
<dbReference type="InterPro" id="IPR029058">
    <property type="entry name" value="AB_hydrolase_fold"/>
</dbReference>
<evidence type="ECO:0000313" key="1">
    <source>
        <dbReference type="EMBL" id="PMP14782.1"/>
    </source>
</evidence>
<dbReference type="EMBL" id="SYVV01000005">
    <property type="protein sequence ID" value="TKG36066.1"/>
    <property type="molecule type" value="Genomic_DNA"/>
</dbReference>
<proteinExistence type="predicted"/>
<dbReference type="AlphaFoldDB" id="A0A2N7NIM7"/>
<evidence type="ECO:0000313" key="4">
    <source>
        <dbReference type="Proteomes" id="UP000308018"/>
    </source>
</evidence>